<protein>
    <submittedName>
        <fullName evidence="1">Uncharacterized protein</fullName>
    </submittedName>
</protein>
<comment type="caution">
    <text evidence="1">The sequence shown here is derived from an EMBL/GenBank/DDBJ whole genome shotgun (WGS) entry which is preliminary data.</text>
</comment>
<organism evidence="1">
    <name type="scientific">marine sediment metagenome</name>
    <dbReference type="NCBI Taxonomy" id="412755"/>
    <lineage>
        <taxon>unclassified sequences</taxon>
        <taxon>metagenomes</taxon>
        <taxon>ecological metagenomes</taxon>
    </lineage>
</organism>
<name>A0A0F9CNA9_9ZZZZ</name>
<accession>A0A0F9CNA9</accession>
<sequence length="66" mass="7333">MINEEYLIMSVEPSKRLSELCGSPYLVEKRVAASELLKAGHINESDIAEMRTGKQICIQIPVVNEG</sequence>
<gene>
    <name evidence="1" type="ORF">LCGC14_2380260</name>
</gene>
<proteinExistence type="predicted"/>
<reference evidence="1" key="1">
    <citation type="journal article" date="2015" name="Nature">
        <title>Complex archaea that bridge the gap between prokaryotes and eukaryotes.</title>
        <authorList>
            <person name="Spang A."/>
            <person name="Saw J.H."/>
            <person name="Jorgensen S.L."/>
            <person name="Zaremba-Niedzwiedzka K."/>
            <person name="Martijn J."/>
            <person name="Lind A.E."/>
            <person name="van Eijk R."/>
            <person name="Schleper C."/>
            <person name="Guy L."/>
            <person name="Ettema T.J."/>
        </authorList>
    </citation>
    <scope>NUCLEOTIDE SEQUENCE</scope>
</reference>
<dbReference type="AlphaFoldDB" id="A0A0F9CNA9"/>
<dbReference type="EMBL" id="LAZR01035282">
    <property type="protein sequence ID" value="KKL27927.1"/>
    <property type="molecule type" value="Genomic_DNA"/>
</dbReference>
<evidence type="ECO:0000313" key="1">
    <source>
        <dbReference type="EMBL" id="KKL27927.1"/>
    </source>
</evidence>